<dbReference type="EMBL" id="KV454291">
    <property type="protein sequence ID" value="ODQ74743.1"/>
    <property type="molecule type" value="Genomic_DNA"/>
</dbReference>
<evidence type="ECO:0000313" key="1">
    <source>
        <dbReference type="EMBL" id="ODQ74743.1"/>
    </source>
</evidence>
<accession>A0A1E3QAK8</accession>
<protein>
    <submittedName>
        <fullName evidence="1">Uncharacterized protein</fullName>
    </submittedName>
</protein>
<name>A0A1E3QAK8_LIPST</name>
<evidence type="ECO:0000313" key="2">
    <source>
        <dbReference type="Proteomes" id="UP000094385"/>
    </source>
</evidence>
<dbReference type="AlphaFoldDB" id="A0A1E3QAK8"/>
<dbReference type="Proteomes" id="UP000094385">
    <property type="component" value="Unassembled WGS sequence"/>
</dbReference>
<keyword evidence="2" id="KW-1185">Reference proteome</keyword>
<reference evidence="1 2" key="1">
    <citation type="journal article" date="2016" name="Proc. Natl. Acad. Sci. U.S.A.">
        <title>Comparative genomics of biotechnologically important yeasts.</title>
        <authorList>
            <person name="Riley R."/>
            <person name="Haridas S."/>
            <person name="Wolfe K.H."/>
            <person name="Lopes M.R."/>
            <person name="Hittinger C.T."/>
            <person name="Goeker M."/>
            <person name="Salamov A.A."/>
            <person name="Wisecaver J.H."/>
            <person name="Long T.M."/>
            <person name="Calvey C.H."/>
            <person name="Aerts A.L."/>
            <person name="Barry K.W."/>
            <person name="Choi C."/>
            <person name="Clum A."/>
            <person name="Coughlan A.Y."/>
            <person name="Deshpande S."/>
            <person name="Douglass A.P."/>
            <person name="Hanson S.J."/>
            <person name="Klenk H.-P."/>
            <person name="LaButti K.M."/>
            <person name="Lapidus A."/>
            <person name="Lindquist E.A."/>
            <person name="Lipzen A.M."/>
            <person name="Meier-Kolthoff J.P."/>
            <person name="Ohm R.A."/>
            <person name="Otillar R.P."/>
            <person name="Pangilinan J.L."/>
            <person name="Peng Y."/>
            <person name="Rokas A."/>
            <person name="Rosa C.A."/>
            <person name="Scheuner C."/>
            <person name="Sibirny A.A."/>
            <person name="Slot J.C."/>
            <person name="Stielow J.B."/>
            <person name="Sun H."/>
            <person name="Kurtzman C.P."/>
            <person name="Blackwell M."/>
            <person name="Grigoriev I.V."/>
            <person name="Jeffries T.W."/>
        </authorList>
    </citation>
    <scope>NUCLEOTIDE SEQUENCE [LARGE SCALE GENOMIC DNA]</scope>
    <source>
        <strain evidence="1 2">NRRL Y-11557</strain>
    </source>
</reference>
<sequence>MCLVRLASADDNLPYYSSHPSRIHAHYGSSSCFHQPPPHLHSSHPIVYDPHYYHHHHQQQPSLCRSSRRSRLFSASQTDPDVDGAFNAVANAAAQAVKDVENEHHHQPDVSAYMEGYRAGRRGL</sequence>
<gene>
    <name evidence="1" type="ORF">LIPSTDRAFT_61623</name>
</gene>
<proteinExistence type="predicted"/>
<organism evidence="1 2">
    <name type="scientific">Lipomyces starkeyi NRRL Y-11557</name>
    <dbReference type="NCBI Taxonomy" id="675824"/>
    <lineage>
        <taxon>Eukaryota</taxon>
        <taxon>Fungi</taxon>
        <taxon>Dikarya</taxon>
        <taxon>Ascomycota</taxon>
        <taxon>Saccharomycotina</taxon>
        <taxon>Lipomycetes</taxon>
        <taxon>Lipomycetales</taxon>
        <taxon>Lipomycetaceae</taxon>
        <taxon>Lipomyces</taxon>
    </lineage>
</organism>